<keyword evidence="1" id="KW-0808">Transferase</keyword>
<name>A0A927WN92_SELRU</name>
<evidence type="ECO:0000313" key="5">
    <source>
        <dbReference type="Proteomes" id="UP000761380"/>
    </source>
</evidence>
<proteinExistence type="predicted"/>
<dbReference type="EMBL" id="SVBY01000029">
    <property type="protein sequence ID" value="MBE6092594.1"/>
    <property type="molecule type" value="Genomic_DNA"/>
</dbReference>
<evidence type="ECO:0000256" key="1">
    <source>
        <dbReference type="ARBA" id="ARBA00022679"/>
    </source>
</evidence>
<dbReference type="Gene3D" id="3.40.50.620">
    <property type="entry name" value="HUPs"/>
    <property type="match status" value="1"/>
</dbReference>
<evidence type="ECO:0000259" key="3">
    <source>
        <dbReference type="Pfam" id="PF01467"/>
    </source>
</evidence>
<dbReference type="Pfam" id="PF01467">
    <property type="entry name" value="CTP_transf_like"/>
    <property type="match status" value="1"/>
</dbReference>
<gene>
    <name evidence="4" type="ORF">E7201_05435</name>
</gene>
<organism evidence="4 5">
    <name type="scientific">Selenomonas ruminantium</name>
    <dbReference type="NCBI Taxonomy" id="971"/>
    <lineage>
        <taxon>Bacteria</taxon>
        <taxon>Bacillati</taxon>
        <taxon>Bacillota</taxon>
        <taxon>Negativicutes</taxon>
        <taxon>Selenomonadales</taxon>
        <taxon>Selenomonadaceae</taxon>
        <taxon>Selenomonas</taxon>
    </lineage>
</organism>
<comment type="caution">
    <text evidence="4">The sequence shown here is derived from an EMBL/GenBank/DDBJ whole genome shotgun (WGS) entry which is preliminary data.</text>
</comment>
<dbReference type="SUPFAM" id="SSF52374">
    <property type="entry name" value="Nucleotidylyl transferase"/>
    <property type="match status" value="1"/>
</dbReference>
<keyword evidence="2 4" id="KW-0548">Nucleotidyltransferase</keyword>
<dbReference type="NCBIfam" id="TIGR00125">
    <property type="entry name" value="cyt_tran_rel"/>
    <property type="match status" value="1"/>
</dbReference>
<dbReference type="Proteomes" id="UP000761380">
    <property type="component" value="Unassembled WGS sequence"/>
</dbReference>
<evidence type="ECO:0000256" key="2">
    <source>
        <dbReference type="ARBA" id="ARBA00022695"/>
    </source>
</evidence>
<protein>
    <submittedName>
        <fullName evidence="4">Glycerol-3-phosphate cytidylyltransferase</fullName>
    </submittedName>
</protein>
<evidence type="ECO:0000313" key="4">
    <source>
        <dbReference type="EMBL" id="MBE6092594.1"/>
    </source>
</evidence>
<dbReference type="AlphaFoldDB" id="A0A927WN92"/>
<dbReference type="InterPro" id="IPR004821">
    <property type="entry name" value="Cyt_trans-like"/>
</dbReference>
<dbReference type="PANTHER" id="PTHR43793">
    <property type="entry name" value="FAD SYNTHASE"/>
    <property type="match status" value="1"/>
</dbReference>
<dbReference type="PANTHER" id="PTHR43793:SF1">
    <property type="entry name" value="FAD SYNTHASE"/>
    <property type="match status" value="1"/>
</dbReference>
<dbReference type="InterPro" id="IPR014729">
    <property type="entry name" value="Rossmann-like_a/b/a_fold"/>
</dbReference>
<sequence>MGIDDYSIFDPQRSYPRKPRQVVVNNVITSGREKTSAKVKKYHIGYIAGVFDLYHIGHLNMFRRAKEQCDYLIVGVVSDEGVRKNKGVDPFIPFAERVELVRACRYVDEANEIPLTYAGTREAWELYHFDVQFSGSDYENDPYWLAEKDFLEKHGATMVFFPYTEQTSSTKIKAVINQQLAKKED</sequence>
<reference evidence="4" key="1">
    <citation type="submission" date="2019-04" db="EMBL/GenBank/DDBJ databases">
        <title>Evolution of Biomass-Degrading Anaerobic Consortia Revealed by Metagenomics.</title>
        <authorList>
            <person name="Peng X."/>
        </authorList>
    </citation>
    <scope>NUCLEOTIDE SEQUENCE</scope>
    <source>
        <strain evidence="4">SIG240</strain>
    </source>
</reference>
<dbReference type="InterPro" id="IPR050385">
    <property type="entry name" value="Archaeal_FAD_synthase"/>
</dbReference>
<accession>A0A927WN92</accession>
<feature type="domain" description="Cytidyltransferase-like" evidence="3">
    <location>
        <begin position="47"/>
        <end position="174"/>
    </location>
</feature>
<dbReference type="GO" id="GO:0016779">
    <property type="term" value="F:nucleotidyltransferase activity"/>
    <property type="evidence" value="ECO:0007669"/>
    <property type="project" value="UniProtKB-KW"/>
</dbReference>